<dbReference type="OrthoDB" id="5984265at2759"/>
<organism evidence="1 2">
    <name type="scientific">Arctia plantaginis</name>
    <name type="common">Wood tiger moth</name>
    <name type="synonym">Phalaena plantaginis</name>
    <dbReference type="NCBI Taxonomy" id="874455"/>
    <lineage>
        <taxon>Eukaryota</taxon>
        <taxon>Metazoa</taxon>
        <taxon>Ecdysozoa</taxon>
        <taxon>Arthropoda</taxon>
        <taxon>Hexapoda</taxon>
        <taxon>Insecta</taxon>
        <taxon>Pterygota</taxon>
        <taxon>Neoptera</taxon>
        <taxon>Endopterygota</taxon>
        <taxon>Lepidoptera</taxon>
        <taxon>Glossata</taxon>
        <taxon>Ditrysia</taxon>
        <taxon>Noctuoidea</taxon>
        <taxon>Erebidae</taxon>
        <taxon>Arctiinae</taxon>
        <taxon>Arctia</taxon>
    </lineage>
</organism>
<gene>
    <name evidence="1" type="ORF">APLA_LOCUS5400</name>
</gene>
<evidence type="ECO:0000313" key="2">
    <source>
        <dbReference type="Proteomes" id="UP000494256"/>
    </source>
</evidence>
<name>A0A8S0ZKJ2_ARCPL</name>
<protein>
    <submittedName>
        <fullName evidence="1">Uncharacterized protein</fullName>
    </submittedName>
</protein>
<proteinExistence type="predicted"/>
<accession>A0A8S0ZKJ2</accession>
<dbReference type="Proteomes" id="UP000494256">
    <property type="component" value="Unassembled WGS sequence"/>
</dbReference>
<sequence>MLMAIKAAATLRASGVIAFLLYTSFGSRRGDMPHLDPQRASSLCLGVSSLGLLQVEAARPEAALMDTHL</sequence>
<evidence type="ECO:0000313" key="1">
    <source>
        <dbReference type="EMBL" id="CAB3231908.1"/>
    </source>
</evidence>
<comment type="caution">
    <text evidence="1">The sequence shown here is derived from an EMBL/GenBank/DDBJ whole genome shotgun (WGS) entry which is preliminary data.</text>
</comment>
<dbReference type="AlphaFoldDB" id="A0A8S0ZKJ2"/>
<dbReference type="EMBL" id="CADEBD010000289">
    <property type="protein sequence ID" value="CAB3231908.1"/>
    <property type="molecule type" value="Genomic_DNA"/>
</dbReference>
<reference evidence="1 2" key="1">
    <citation type="submission" date="2020-04" db="EMBL/GenBank/DDBJ databases">
        <authorList>
            <person name="Wallbank WR R."/>
            <person name="Pardo Diaz C."/>
            <person name="Kozak K."/>
            <person name="Martin S."/>
            <person name="Jiggins C."/>
            <person name="Moest M."/>
            <person name="Warren A I."/>
            <person name="Byers J.R.P. K."/>
            <person name="Montejo-Kovacevich G."/>
            <person name="Yen C E."/>
        </authorList>
    </citation>
    <scope>NUCLEOTIDE SEQUENCE [LARGE SCALE GENOMIC DNA]</scope>
</reference>